<dbReference type="PANTHER" id="PTHR43209">
    <property type="entry name" value="TRNA SULFURTRANSFERASE"/>
    <property type="match status" value="1"/>
</dbReference>
<keyword evidence="4 8" id="KW-0547">Nucleotide-binding</keyword>
<accession>A0A6B0T6Y4</accession>
<dbReference type="InterPro" id="IPR020536">
    <property type="entry name" value="ThiI_AANH"/>
</dbReference>
<dbReference type="GO" id="GO:0009228">
    <property type="term" value="P:thiamine biosynthetic process"/>
    <property type="evidence" value="ECO:0007669"/>
    <property type="project" value="UniProtKB-KW"/>
</dbReference>
<evidence type="ECO:0000256" key="9">
    <source>
        <dbReference type="SAM" id="MobiDB-lite"/>
    </source>
</evidence>
<keyword evidence="7 8" id="KW-0784">Thiamine biosynthesis</keyword>
<dbReference type="SUPFAM" id="SSF52402">
    <property type="entry name" value="Adenine nucleotide alpha hydrolases-like"/>
    <property type="match status" value="1"/>
</dbReference>
<evidence type="ECO:0000256" key="4">
    <source>
        <dbReference type="ARBA" id="ARBA00022741"/>
    </source>
</evidence>
<dbReference type="InterPro" id="IPR014729">
    <property type="entry name" value="Rossmann-like_a/b/a_fold"/>
</dbReference>
<protein>
    <recommendedName>
        <fullName evidence="8">Probable tRNA sulfurtransferase</fullName>
        <ecNumber evidence="8">2.8.1.4</ecNumber>
    </recommendedName>
    <alternativeName>
        <fullName evidence="8">Sulfur carrier protein ThiS sulfurtransferase</fullName>
    </alternativeName>
    <alternativeName>
        <fullName evidence="8">Thiamine biosynthesis protein ThiI</fullName>
    </alternativeName>
    <alternativeName>
        <fullName evidence="8">tRNA 4-thiouridine synthase</fullName>
    </alternativeName>
</protein>
<dbReference type="EC" id="2.8.1.4" evidence="8"/>
<dbReference type="GO" id="GO:0009229">
    <property type="term" value="P:thiamine diphosphate biosynthetic process"/>
    <property type="evidence" value="ECO:0007669"/>
    <property type="project" value="UniProtKB-UniRule"/>
</dbReference>
<dbReference type="PANTHER" id="PTHR43209:SF1">
    <property type="entry name" value="TRNA SULFURTRANSFERASE"/>
    <property type="match status" value="1"/>
</dbReference>
<dbReference type="OrthoDB" id="372227at2157"/>
<feature type="binding site" evidence="8">
    <location>
        <position position="307"/>
    </location>
    <ligand>
        <name>ATP</name>
        <dbReference type="ChEBI" id="CHEBI:30616"/>
    </ligand>
</feature>
<feature type="binding site" evidence="8">
    <location>
        <begin position="193"/>
        <end position="194"/>
    </location>
    <ligand>
        <name>ATP</name>
        <dbReference type="ChEBI" id="CHEBI:30616"/>
    </ligand>
</feature>
<dbReference type="InterPro" id="IPR054173">
    <property type="entry name" value="ThiI_fer"/>
</dbReference>
<sequence>MHPPGAETVLVRYGEIGVKSSQLRGRMEQRLQENLLAVLEDRTIDADVTRENTRLYVHTGTERVDDVIEAVTDTFGVVSASPVRRVDATKEAITEAFAETARTHYEGQPYAVRAHRAGPKSAHPFTSAELKREGGDAVGAVALEKGLEPTVDLDDPELTVSVEVREDDAYVFLDRQSGPGGLPLGTQQPLVALVSGGIDSPVAAWLAMKRGAPVYPLYVDLGAYGGVDHRLRAEETAATLSEYAPNYDTRLRIAPGGDVIESLAAELDLYRMPVVRRFMLRVAEEVAADLDAVGIVTGESVGQKSSQTTANLRVTSAATELPVHRPLLARDKSTISQRAQEIGTYPDSTIDTGCHRLAPDRPATRPPLERVREAEPDDLADRAARVAADRTRLE</sequence>
<comment type="function">
    <text evidence="8">Catalyzes the ATP-dependent transfer of a sulfur to tRNA to produce 4-thiouridine in position 8 of tRNAs, which functions as a near-UV photosensor. Also catalyzes the transfer of sulfur to the sulfur carrier protein ThiS, forming ThiS-thiocarboxylate. This is a step in the synthesis of thiazole, in the thiamine biosynthesis pathway. The sulfur is donated as persulfide by IscS.</text>
</comment>
<evidence type="ECO:0000256" key="2">
    <source>
        <dbReference type="ARBA" id="ARBA00022555"/>
    </source>
</evidence>
<comment type="caution">
    <text evidence="8">Lacks conserved residue(s) required for the propagation of feature annotation.</text>
</comment>
<comment type="catalytic activity">
    <reaction evidence="8">
        <text>[ThiS sulfur-carrier protein]-C-terminal Gly-Gly-AMP + S-sulfanyl-L-cysteinyl-[cysteine desulfurase] + AH2 = [ThiS sulfur-carrier protein]-C-terminal-Gly-aminoethanethioate + L-cysteinyl-[cysteine desulfurase] + A + AMP + 2 H(+)</text>
        <dbReference type="Rhea" id="RHEA:43340"/>
        <dbReference type="Rhea" id="RHEA-COMP:12157"/>
        <dbReference type="Rhea" id="RHEA-COMP:12158"/>
        <dbReference type="Rhea" id="RHEA-COMP:12910"/>
        <dbReference type="Rhea" id="RHEA-COMP:19908"/>
        <dbReference type="ChEBI" id="CHEBI:13193"/>
        <dbReference type="ChEBI" id="CHEBI:15378"/>
        <dbReference type="ChEBI" id="CHEBI:17499"/>
        <dbReference type="ChEBI" id="CHEBI:29950"/>
        <dbReference type="ChEBI" id="CHEBI:61963"/>
        <dbReference type="ChEBI" id="CHEBI:90618"/>
        <dbReference type="ChEBI" id="CHEBI:232372"/>
        <dbReference type="ChEBI" id="CHEBI:456215"/>
    </reaction>
</comment>
<organism evidence="11 12">
    <name type="scientific">Halovenus carboxidivorans</name>
    <dbReference type="NCBI Taxonomy" id="2692199"/>
    <lineage>
        <taxon>Archaea</taxon>
        <taxon>Methanobacteriati</taxon>
        <taxon>Methanobacteriota</taxon>
        <taxon>Stenosarchaea group</taxon>
        <taxon>Halobacteria</taxon>
        <taxon>Halobacteriales</taxon>
        <taxon>Haloarculaceae</taxon>
        <taxon>Halovenus</taxon>
    </lineage>
</organism>
<dbReference type="Gene3D" id="3.40.50.620">
    <property type="entry name" value="HUPs"/>
    <property type="match status" value="1"/>
</dbReference>
<dbReference type="Proteomes" id="UP000466535">
    <property type="component" value="Unassembled WGS sequence"/>
</dbReference>
<evidence type="ECO:0000256" key="8">
    <source>
        <dbReference type="HAMAP-Rule" id="MF_00021"/>
    </source>
</evidence>
<dbReference type="SMART" id="SM00981">
    <property type="entry name" value="THUMP"/>
    <property type="match status" value="1"/>
</dbReference>
<keyword evidence="2 8" id="KW-0820">tRNA-binding</keyword>
<dbReference type="SUPFAM" id="SSF143437">
    <property type="entry name" value="THUMP domain-like"/>
    <property type="match status" value="1"/>
</dbReference>
<dbReference type="Pfam" id="PF02568">
    <property type="entry name" value="ThiI"/>
    <property type="match status" value="1"/>
</dbReference>
<dbReference type="EMBL" id="WUUT01000001">
    <property type="protein sequence ID" value="MXR50961.1"/>
    <property type="molecule type" value="Genomic_DNA"/>
</dbReference>
<comment type="subcellular location">
    <subcellularLocation>
        <location evidence="8">Cytoplasm</location>
    </subcellularLocation>
</comment>
<feature type="compositionally biased region" description="Basic and acidic residues" evidence="9">
    <location>
        <begin position="353"/>
        <end position="394"/>
    </location>
</feature>
<feature type="binding site" evidence="8">
    <location>
        <position position="298"/>
    </location>
    <ligand>
        <name>ATP</name>
        <dbReference type="ChEBI" id="CHEBI:30616"/>
    </ligand>
</feature>
<dbReference type="Pfam" id="PF02926">
    <property type="entry name" value="THUMP"/>
    <property type="match status" value="1"/>
</dbReference>
<keyword evidence="1 8" id="KW-0963">Cytoplasm</keyword>
<dbReference type="InterPro" id="IPR004114">
    <property type="entry name" value="THUMP_dom"/>
</dbReference>
<evidence type="ECO:0000313" key="11">
    <source>
        <dbReference type="EMBL" id="MXR50961.1"/>
    </source>
</evidence>
<proteinExistence type="inferred from homology"/>
<feature type="binding site" evidence="8">
    <location>
        <position position="276"/>
    </location>
    <ligand>
        <name>ATP</name>
        <dbReference type="ChEBI" id="CHEBI:30616"/>
    </ligand>
</feature>
<dbReference type="GO" id="GO:0005524">
    <property type="term" value="F:ATP binding"/>
    <property type="evidence" value="ECO:0007669"/>
    <property type="project" value="UniProtKB-UniRule"/>
</dbReference>
<dbReference type="PROSITE" id="PS51165">
    <property type="entry name" value="THUMP"/>
    <property type="match status" value="1"/>
</dbReference>
<dbReference type="GO" id="GO:0002937">
    <property type="term" value="P:tRNA 4-thiouridine biosynthesis"/>
    <property type="evidence" value="ECO:0007669"/>
    <property type="project" value="TreeGrafter"/>
</dbReference>
<comment type="pathway">
    <text evidence="8">Cofactor biosynthesis; thiamine diphosphate biosynthesis.</text>
</comment>
<dbReference type="GO" id="GO:0005829">
    <property type="term" value="C:cytosol"/>
    <property type="evidence" value="ECO:0007669"/>
    <property type="project" value="TreeGrafter"/>
</dbReference>
<feature type="region of interest" description="Disordered" evidence="9">
    <location>
        <begin position="345"/>
        <end position="394"/>
    </location>
</feature>
<evidence type="ECO:0000256" key="6">
    <source>
        <dbReference type="ARBA" id="ARBA00022884"/>
    </source>
</evidence>
<comment type="caution">
    <text evidence="11">The sequence shown here is derived from an EMBL/GenBank/DDBJ whole genome shotgun (WGS) entry which is preliminary data.</text>
</comment>
<dbReference type="UniPathway" id="UPA00060"/>
<dbReference type="GO" id="GO:0140741">
    <property type="term" value="F:tRNA-uracil-4 sulfurtransferase activity"/>
    <property type="evidence" value="ECO:0007669"/>
    <property type="project" value="UniProtKB-EC"/>
</dbReference>
<dbReference type="GO" id="GO:0000049">
    <property type="term" value="F:tRNA binding"/>
    <property type="evidence" value="ECO:0007669"/>
    <property type="project" value="UniProtKB-UniRule"/>
</dbReference>
<dbReference type="RefSeq" id="WP_159763042.1">
    <property type="nucleotide sequence ID" value="NZ_WUUT01000001.1"/>
</dbReference>
<keyword evidence="5 8" id="KW-0067">ATP-binding</keyword>
<dbReference type="Gene3D" id="3.30.2130.30">
    <property type="match status" value="1"/>
</dbReference>
<dbReference type="GO" id="GO:0052837">
    <property type="term" value="P:thiazole biosynthetic process"/>
    <property type="evidence" value="ECO:0007669"/>
    <property type="project" value="TreeGrafter"/>
</dbReference>
<dbReference type="InterPro" id="IPR050102">
    <property type="entry name" value="tRNA_sulfurtransferase_ThiI"/>
</dbReference>
<evidence type="ECO:0000256" key="1">
    <source>
        <dbReference type="ARBA" id="ARBA00022490"/>
    </source>
</evidence>
<dbReference type="HAMAP" id="MF_00021">
    <property type="entry name" value="ThiI"/>
    <property type="match status" value="1"/>
</dbReference>
<evidence type="ECO:0000259" key="10">
    <source>
        <dbReference type="PROSITE" id="PS51165"/>
    </source>
</evidence>
<gene>
    <name evidence="8" type="primary">thiI</name>
    <name evidence="11" type="ORF">GRX03_04975</name>
</gene>
<evidence type="ECO:0000256" key="3">
    <source>
        <dbReference type="ARBA" id="ARBA00022679"/>
    </source>
</evidence>
<name>A0A6B0T6Y4_9EURY</name>
<dbReference type="AlphaFoldDB" id="A0A6B0T6Y4"/>
<evidence type="ECO:0000313" key="12">
    <source>
        <dbReference type="Proteomes" id="UP000466535"/>
    </source>
</evidence>
<keyword evidence="6 8" id="KW-0694">RNA-binding</keyword>
<keyword evidence="12" id="KW-1185">Reference proteome</keyword>
<dbReference type="InterPro" id="IPR003720">
    <property type="entry name" value="tRNA_STrfase"/>
</dbReference>
<feature type="domain" description="THUMP" evidence="10">
    <location>
        <begin position="65"/>
        <end position="175"/>
    </location>
</feature>
<dbReference type="Pfam" id="PF22025">
    <property type="entry name" value="ThiI_fer"/>
    <property type="match status" value="1"/>
</dbReference>
<reference evidence="11 12" key="1">
    <citation type="submission" date="2019-12" db="EMBL/GenBank/DDBJ databases">
        <title>Isolation and characterization of three novel carbon monoxide-oxidizing members of Halobacteria from salione crusts and soils.</title>
        <authorList>
            <person name="Myers M.R."/>
            <person name="King G.M."/>
        </authorList>
    </citation>
    <scope>NUCLEOTIDE SEQUENCE [LARGE SCALE GENOMIC DNA]</scope>
    <source>
        <strain evidence="11 12">WSH3</strain>
    </source>
</reference>
<keyword evidence="3 8" id="KW-0808">Transferase</keyword>
<dbReference type="CDD" id="cd11716">
    <property type="entry name" value="THUMP_ThiI"/>
    <property type="match status" value="1"/>
</dbReference>
<dbReference type="GO" id="GO:0004810">
    <property type="term" value="F:CCA tRNA nucleotidyltransferase activity"/>
    <property type="evidence" value="ECO:0007669"/>
    <property type="project" value="InterPro"/>
</dbReference>
<evidence type="ECO:0000256" key="7">
    <source>
        <dbReference type="ARBA" id="ARBA00022977"/>
    </source>
</evidence>
<evidence type="ECO:0000256" key="5">
    <source>
        <dbReference type="ARBA" id="ARBA00022840"/>
    </source>
</evidence>
<comment type="catalytic activity">
    <reaction evidence="8">
        <text>[ThiI sulfur-carrier protein]-S-sulfanyl-L-cysteine + a uridine in tRNA + 2 reduced [2Fe-2S]-[ferredoxin] + ATP + H(+) = [ThiI sulfur-carrier protein]-L-cysteine + a 4-thiouridine in tRNA + 2 oxidized [2Fe-2S]-[ferredoxin] + AMP + diphosphate</text>
        <dbReference type="Rhea" id="RHEA:24176"/>
        <dbReference type="Rhea" id="RHEA-COMP:10000"/>
        <dbReference type="Rhea" id="RHEA-COMP:10001"/>
        <dbReference type="Rhea" id="RHEA-COMP:13337"/>
        <dbReference type="Rhea" id="RHEA-COMP:13338"/>
        <dbReference type="Rhea" id="RHEA-COMP:13339"/>
        <dbReference type="Rhea" id="RHEA-COMP:13340"/>
        <dbReference type="ChEBI" id="CHEBI:15378"/>
        <dbReference type="ChEBI" id="CHEBI:29950"/>
        <dbReference type="ChEBI" id="CHEBI:30616"/>
        <dbReference type="ChEBI" id="CHEBI:33019"/>
        <dbReference type="ChEBI" id="CHEBI:33737"/>
        <dbReference type="ChEBI" id="CHEBI:33738"/>
        <dbReference type="ChEBI" id="CHEBI:61963"/>
        <dbReference type="ChEBI" id="CHEBI:65315"/>
        <dbReference type="ChEBI" id="CHEBI:136798"/>
        <dbReference type="ChEBI" id="CHEBI:456215"/>
        <dbReference type="EC" id="2.8.1.4"/>
    </reaction>
</comment>
<comment type="similarity">
    <text evidence="8">Belongs to the ThiI family.</text>
</comment>
<dbReference type="InterPro" id="IPR049962">
    <property type="entry name" value="THUMP_ThiI"/>
</dbReference>